<dbReference type="WBParaSite" id="RSKR_0000965700.1">
    <property type="protein sequence ID" value="RSKR_0000965700.1"/>
    <property type="gene ID" value="RSKR_0000965700"/>
</dbReference>
<organism evidence="1 2">
    <name type="scientific">Rhabditophanes sp. KR3021</name>
    <dbReference type="NCBI Taxonomy" id="114890"/>
    <lineage>
        <taxon>Eukaryota</taxon>
        <taxon>Metazoa</taxon>
        <taxon>Ecdysozoa</taxon>
        <taxon>Nematoda</taxon>
        <taxon>Chromadorea</taxon>
        <taxon>Rhabditida</taxon>
        <taxon>Tylenchina</taxon>
        <taxon>Panagrolaimomorpha</taxon>
        <taxon>Strongyloidoidea</taxon>
        <taxon>Alloionematidae</taxon>
        <taxon>Rhabditophanes</taxon>
    </lineage>
</organism>
<protein>
    <submittedName>
        <fullName evidence="2">CHK domain-containing protein</fullName>
    </submittedName>
</protein>
<reference evidence="2" key="1">
    <citation type="submission" date="2016-11" db="UniProtKB">
        <authorList>
            <consortium name="WormBaseParasite"/>
        </authorList>
    </citation>
    <scope>IDENTIFICATION</scope>
    <source>
        <strain evidence="2">KR3021</strain>
    </source>
</reference>
<name>A0AC35UAW3_9BILA</name>
<evidence type="ECO:0000313" key="1">
    <source>
        <dbReference type="Proteomes" id="UP000095286"/>
    </source>
</evidence>
<sequence length="426" mass="48686">MEGSIFAGEEIQNVEGTNTNVKWVVGCLEEKCDAFRSARGNSKVTKVDAFDISKGKGFISQVYKLTIHFTDNKEPFLSVLKVPGIESLYVALDRKHSEENDSPLNNKFASQVHNNECNFYNNFTDIPNLKIAKCYGAVKWNLGENEGALIMDYLNSTNIEFYNGFNIYQIKNVLNEISKLQTYFLALPNQGWTKDYKMLLTEKEFKQFSKVLLPHWEKVKTYVPAELYSGMEDEIIAMISNNDKIVKFVFNDLPEMDGNSKCLSHGDLWHNNICFRLDINGDVSNEVDAIIDWQMINAGSIGSDLARAVVLGCNIEVRRECETLLLPKYYQNLKEKVIKRGGKFDMTFEMFKLNYDYCMIDQSMQLLVTFPFPLANSKIPEGSGDELWDGRKYTLGSRIVFALKDAVKCCRILKPEWLVGHIESNL</sequence>
<dbReference type="Proteomes" id="UP000095286">
    <property type="component" value="Unplaced"/>
</dbReference>
<evidence type="ECO:0000313" key="2">
    <source>
        <dbReference type="WBParaSite" id="RSKR_0000965700.1"/>
    </source>
</evidence>
<proteinExistence type="predicted"/>
<accession>A0AC35UAW3</accession>